<dbReference type="EMBL" id="LR862139">
    <property type="protein sequence ID" value="CAD1819388.1"/>
    <property type="molecule type" value="Genomic_DNA"/>
</dbReference>
<organism evidence="2">
    <name type="scientific">Ananas comosus var. bracteatus</name>
    <name type="common">red pineapple</name>
    <dbReference type="NCBI Taxonomy" id="296719"/>
    <lineage>
        <taxon>Eukaryota</taxon>
        <taxon>Viridiplantae</taxon>
        <taxon>Streptophyta</taxon>
        <taxon>Embryophyta</taxon>
        <taxon>Tracheophyta</taxon>
        <taxon>Spermatophyta</taxon>
        <taxon>Magnoliopsida</taxon>
        <taxon>Liliopsida</taxon>
        <taxon>Poales</taxon>
        <taxon>Bromeliaceae</taxon>
        <taxon>Bromelioideae</taxon>
        <taxon>Ananas</taxon>
    </lineage>
</organism>
<feature type="region of interest" description="Disordered" evidence="1">
    <location>
        <begin position="1"/>
        <end position="56"/>
    </location>
</feature>
<feature type="compositionally biased region" description="Basic and acidic residues" evidence="1">
    <location>
        <begin position="8"/>
        <end position="20"/>
    </location>
</feature>
<proteinExistence type="predicted"/>
<reference evidence="2" key="1">
    <citation type="submission" date="2020-07" db="EMBL/GenBank/DDBJ databases">
        <authorList>
            <person name="Lin J."/>
        </authorList>
    </citation>
    <scope>NUCLEOTIDE SEQUENCE</scope>
</reference>
<dbReference type="AlphaFoldDB" id="A0A6V7NLG8"/>
<sequence length="119" mass="13302">MRMRKKTKQEGRVLELRLKSGEYGSPSSSRSPAASTSPFVSSDYNNRSRFANGPRLSGHSRLRFRYISDRWLRGRSAEVDIAVHAARGAAADRASEKDIFGRVAAGDVPDIGWDDDFRK</sequence>
<feature type="compositionally biased region" description="Polar residues" evidence="1">
    <location>
        <begin position="39"/>
        <end position="49"/>
    </location>
</feature>
<accession>A0A6V7NLG8</accession>
<gene>
    <name evidence="2" type="ORF">CB5_LOCUS2599</name>
</gene>
<protein>
    <submittedName>
        <fullName evidence="2">Uncharacterized protein</fullName>
    </submittedName>
</protein>
<evidence type="ECO:0000313" key="2">
    <source>
        <dbReference type="EMBL" id="CAD1819388.1"/>
    </source>
</evidence>
<name>A0A6V7NLG8_ANACO</name>
<feature type="compositionally biased region" description="Low complexity" evidence="1">
    <location>
        <begin position="25"/>
        <end position="38"/>
    </location>
</feature>
<evidence type="ECO:0000256" key="1">
    <source>
        <dbReference type="SAM" id="MobiDB-lite"/>
    </source>
</evidence>